<dbReference type="Proteomes" id="UP000199473">
    <property type="component" value="Unassembled WGS sequence"/>
</dbReference>
<dbReference type="SUPFAM" id="SSF56300">
    <property type="entry name" value="Metallo-dependent phosphatases"/>
    <property type="match status" value="1"/>
</dbReference>
<dbReference type="STRING" id="1123062.SAMN02745775_106142"/>
<evidence type="ECO:0000313" key="3">
    <source>
        <dbReference type="EMBL" id="SFK72325.1"/>
    </source>
</evidence>
<dbReference type="GO" id="GO:0005737">
    <property type="term" value="C:cytoplasm"/>
    <property type="evidence" value="ECO:0007669"/>
    <property type="project" value="TreeGrafter"/>
</dbReference>
<dbReference type="InterPro" id="IPR029052">
    <property type="entry name" value="Metallo-depent_PP-like"/>
</dbReference>
<comment type="similarity">
    <text evidence="1">Belongs to the metallophosphoesterase superfamily. YfcE family.</text>
</comment>
<dbReference type="Gene3D" id="3.60.21.10">
    <property type="match status" value="1"/>
</dbReference>
<dbReference type="GO" id="GO:0016791">
    <property type="term" value="F:phosphatase activity"/>
    <property type="evidence" value="ECO:0007669"/>
    <property type="project" value="TreeGrafter"/>
</dbReference>
<dbReference type="AlphaFoldDB" id="A0A1I4BUI9"/>
<sequence length="260" mass="27252">MRLGVIADIHGNAVALEAVLAALRHRGVAAVVNLGDLVSGPLWPAETLALLREAGIASLRGNHDRWVAEGGGGASDRFAWDALTAEERAGLGALPVHLRPLPGVLAFHARPDNDDAYLLEDVAGGRMVPAPVAEVAARLGPMAERLILCAHSHQAAIRQLPDGRVVVNPGSVGMPAYEDPTPPAHVSETGAPHARFAVLEIEEERLLSADLVAIAYDHQVAVARALANGSAKWARWLATGEAWDRARDGGGPGSTTTNPR</sequence>
<dbReference type="InterPro" id="IPR024654">
    <property type="entry name" value="Calcineurin-like_PHP_lpxH"/>
</dbReference>
<proteinExistence type="inferred from homology"/>
<keyword evidence="4" id="KW-1185">Reference proteome</keyword>
<dbReference type="RefSeq" id="WP_092960991.1">
    <property type="nucleotide sequence ID" value="NZ_FOSQ01000006.1"/>
</dbReference>
<dbReference type="PANTHER" id="PTHR42850:SF2">
    <property type="entry name" value="BLL5683 PROTEIN"/>
    <property type="match status" value="1"/>
</dbReference>
<evidence type="ECO:0000259" key="2">
    <source>
        <dbReference type="Pfam" id="PF12850"/>
    </source>
</evidence>
<dbReference type="InterPro" id="IPR050126">
    <property type="entry name" value="Ap4A_hydrolase"/>
</dbReference>
<feature type="domain" description="Calcineurin-like phosphoesterase" evidence="2">
    <location>
        <begin position="1"/>
        <end position="180"/>
    </location>
</feature>
<gene>
    <name evidence="3" type="ORF">SAMN02745775_106142</name>
</gene>
<dbReference type="PANTHER" id="PTHR42850">
    <property type="entry name" value="METALLOPHOSPHOESTERASE"/>
    <property type="match status" value="1"/>
</dbReference>
<dbReference type="PIRSF" id="PIRSF000883">
    <property type="entry name" value="Pesterase_MJ0912"/>
    <property type="match status" value="1"/>
</dbReference>
<dbReference type="CDD" id="cd00838">
    <property type="entry name" value="MPP_superfamily"/>
    <property type="match status" value="1"/>
</dbReference>
<dbReference type="Pfam" id="PF12850">
    <property type="entry name" value="Metallophos_2"/>
    <property type="match status" value="1"/>
</dbReference>
<accession>A0A1I4BUI9</accession>
<organism evidence="3 4">
    <name type="scientific">Falsiroseomonas stagni DSM 19981</name>
    <dbReference type="NCBI Taxonomy" id="1123062"/>
    <lineage>
        <taxon>Bacteria</taxon>
        <taxon>Pseudomonadati</taxon>
        <taxon>Pseudomonadota</taxon>
        <taxon>Alphaproteobacteria</taxon>
        <taxon>Acetobacterales</taxon>
        <taxon>Roseomonadaceae</taxon>
        <taxon>Falsiroseomonas</taxon>
    </lineage>
</organism>
<dbReference type="OrthoDB" id="9813918at2"/>
<dbReference type="EMBL" id="FOSQ01000006">
    <property type="protein sequence ID" value="SFK72325.1"/>
    <property type="molecule type" value="Genomic_DNA"/>
</dbReference>
<evidence type="ECO:0000256" key="1">
    <source>
        <dbReference type="ARBA" id="ARBA00008950"/>
    </source>
</evidence>
<reference evidence="3 4" key="1">
    <citation type="submission" date="2016-10" db="EMBL/GenBank/DDBJ databases">
        <authorList>
            <person name="de Groot N.N."/>
        </authorList>
    </citation>
    <scope>NUCLEOTIDE SEQUENCE [LARGE SCALE GENOMIC DNA]</scope>
    <source>
        <strain evidence="3 4">DSM 19981</strain>
    </source>
</reference>
<dbReference type="InterPro" id="IPR011152">
    <property type="entry name" value="Pesterase_MJ0912"/>
</dbReference>
<name>A0A1I4BUI9_9PROT</name>
<protein>
    <submittedName>
        <fullName evidence="3">Predicted phosphodiesterase</fullName>
    </submittedName>
</protein>
<evidence type="ECO:0000313" key="4">
    <source>
        <dbReference type="Proteomes" id="UP000199473"/>
    </source>
</evidence>